<dbReference type="HOGENOM" id="CLU_2561768_0_0_1"/>
<reference evidence="4 7" key="2">
    <citation type="journal article" date="2014" name="BMC Genomics">
        <title>An improved genome release (version Mt4.0) for the model legume Medicago truncatula.</title>
        <authorList>
            <person name="Tang H."/>
            <person name="Krishnakumar V."/>
            <person name="Bidwell S."/>
            <person name="Rosen B."/>
            <person name="Chan A."/>
            <person name="Zhou S."/>
            <person name="Gentzbittel L."/>
            <person name="Childs K.L."/>
            <person name="Yandell M."/>
            <person name="Gundlach H."/>
            <person name="Mayer K.F."/>
            <person name="Schwartz D.C."/>
            <person name="Town C.D."/>
        </authorList>
    </citation>
    <scope>GENOME REANNOTATION</scope>
    <source>
        <strain evidence="6 7">cv. Jemalong A17</strain>
    </source>
</reference>
<name>G7JTS4_MEDTR</name>
<dbReference type="PANTHER" id="PTHR21098:SF0">
    <property type="entry name" value="RIBOFLAVIN SYNTHASE"/>
    <property type="match status" value="1"/>
</dbReference>
<feature type="repeat" description="Lumazine-binding" evidence="2">
    <location>
        <begin position="1"/>
        <end position="82"/>
    </location>
</feature>
<reference evidence="5" key="4">
    <citation type="journal article" date="2018" name="Nat. Plants">
        <title>Whole-genome landscape of Medicago truncatula symbiotic genes.</title>
        <authorList>
            <person name="Pecrix Y."/>
            <person name="Gamas P."/>
            <person name="Carrere S."/>
        </authorList>
    </citation>
    <scope>NUCLEOTIDE SEQUENCE</scope>
    <source>
        <tissue evidence="5">Leaves</tissue>
    </source>
</reference>
<sequence>MGTVKQLGVATDGGFDLKVEAKTVLDDISLRDSIVVNCTCLTVTEFDPKASDFTVGLAQETLRKTAHEDFSFRFLLYDSDEF</sequence>
<dbReference type="PROSITE" id="PS51177">
    <property type="entry name" value="LUMAZINE_BIND"/>
    <property type="match status" value="1"/>
</dbReference>
<keyword evidence="1" id="KW-0677">Repeat</keyword>
<organism evidence="4 7">
    <name type="scientific">Medicago truncatula</name>
    <name type="common">Barrel medic</name>
    <name type="synonym">Medicago tribuloides</name>
    <dbReference type="NCBI Taxonomy" id="3880"/>
    <lineage>
        <taxon>Eukaryota</taxon>
        <taxon>Viridiplantae</taxon>
        <taxon>Streptophyta</taxon>
        <taxon>Embryophyta</taxon>
        <taxon>Tracheophyta</taxon>
        <taxon>Spermatophyta</taxon>
        <taxon>Magnoliopsida</taxon>
        <taxon>eudicotyledons</taxon>
        <taxon>Gunneridae</taxon>
        <taxon>Pentapetalae</taxon>
        <taxon>rosids</taxon>
        <taxon>fabids</taxon>
        <taxon>Fabales</taxon>
        <taxon>Fabaceae</taxon>
        <taxon>Papilionoideae</taxon>
        <taxon>50 kb inversion clade</taxon>
        <taxon>NPAAA clade</taxon>
        <taxon>Hologalegina</taxon>
        <taxon>IRL clade</taxon>
        <taxon>Trifolieae</taxon>
        <taxon>Medicago</taxon>
    </lineage>
</organism>
<keyword evidence="5" id="KW-0808">Transferase</keyword>
<dbReference type="EnsemblPlants" id="AES88843">
    <property type="protein sequence ID" value="AES88843"/>
    <property type="gene ID" value="MTR_4g063470"/>
</dbReference>
<evidence type="ECO:0000313" key="4">
    <source>
        <dbReference type="EMBL" id="AES88843.1"/>
    </source>
</evidence>
<dbReference type="GO" id="GO:0004746">
    <property type="term" value="F:riboflavin synthase activity"/>
    <property type="evidence" value="ECO:0007669"/>
    <property type="project" value="UniProtKB-EC"/>
</dbReference>
<dbReference type="Proteomes" id="UP000002051">
    <property type="component" value="Chromosome 4"/>
</dbReference>
<dbReference type="eggNOG" id="KOG3310">
    <property type="taxonomic scope" value="Eukaryota"/>
</dbReference>
<protein>
    <submittedName>
        <fullName evidence="5">Putative riboflavin synthase</fullName>
        <ecNumber evidence="5">2.5.1.9</ecNumber>
    </submittedName>
    <submittedName>
        <fullName evidence="4">Riboflavin synthase alpha chain</fullName>
    </submittedName>
</protein>
<dbReference type="STRING" id="3880.G7JTS4"/>
<proteinExistence type="predicted"/>
<dbReference type="InterPro" id="IPR017938">
    <property type="entry name" value="Riboflavin_synthase-like_b-brl"/>
</dbReference>
<dbReference type="PaxDb" id="3880-AES88843"/>
<dbReference type="SUPFAM" id="SSF63380">
    <property type="entry name" value="Riboflavin synthase domain-like"/>
    <property type="match status" value="1"/>
</dbReference>
<evidence type="ECO:0000259" key="3">
    <source>
        <dbReference type="PROSITE" id="PS51177"/>
    </source>
</evidence>
<feature type="domain" description="Lumazine-binding" evidence="3">
    <location>
        <begin position="1"/>
        <end position="82"/>
    </location>
</feature>
<evidence type="ECO:0000256" key="2">
    <source>
        <dbReference type="PROSITE-ProRule" id="PRU00524"/>
    </source>
</evidence>
<dbReference type="Pfam" id="PF00677">
    <property type="entry name" value="Lum_binding"/>
    <property type="match status" value="1"/>
</dbReference>
<dbReference type="EMBL" id="CM001220">
    <property type="protein sequence ID" value="AES88843.1"/>
    <property type="molecule type" value="Genomic_DNA"/>
</dbReference>
<evidence type="ECO:0000313" key="5">
    <source>
        <dbReference type="EMBL" id="RHN60935.1"/>
    </source>
</evidence>
<dbReference type="Gene3D" id="2.40.30.20">
    <property type="match status" value="1"/>
</dbReference>
<evidence type="ECO:0000313" key="6">
    <source>
        <dbReference type="EnsemblPlants" id="AES88843"/>
    </source>
</evidence>
<dbReference type="Gramene" id="rna23332">
    <property type="protein sequence ID" value="RHN60935.1"/>
    <property type="gene ID" value="gene23332"/>
</dbReference>
<reference evidence="6" key="3">
    <citation type="submission" date="2015-04" db="UniProtKB">
        <authorList>
            <consortium name="EnsemblPlants"/>
        </authorList>
    </citation>
    <scope>IDENTIFICATION</scope>
    <source>
        <strain evidence="6">cv. Jemalong A17</strain>
    </source>
</reference>
<gene>
    <name evidence="4" type="ordered locus">MTR_4g063470</name>
    <name evidence="5" type="ORF">MtrunA17_Chr4g0031201</name>
</gene>
<dbReference type="EC" id="2.5.1.9" evidence="5"/>
<evidence type="ECO:0000256" key="1">
    <source>
        <dbReference type="ARBA" id="ARBA00022737"/>
    </source>
</evidence>
<dbReference type="AlphaFoldDB" id="G7JTS4"/>
<evidence type="ECO:0000313" key="7">
    <source>
        <dbReference type="Proteomes" id="UP000002051"/>
    </source>
</evidence>
<dbReference type="EMBL" id="PSQE01000004">
    <property type="protein sequence ID" value="RHN60935.1"/>
    <property type="molecule type" value="Genomic_DNA"/>
</dbReference>
<dbReference type="InterPro" id="IPR026017">
    <property type="entry name" value="Lumazine-bd_dom"/>
</dbReference>
<dbReference type="PANTHER" id="PTHR21098">
    <property type="entry name" value="RIBOFLAVIN SYNTHASE ALPHA CHAIN"/>
    <property type="match status" value="1"/>
</dbReference>
<dbReference type="InterPro" id="IPR023366">
    <property type="entry name" value="ATP_synth_asu-like_sf"/>
</dbReference>
<dbReference type="InterPro" id="IPR001783">
    <property type="entry name" value="Lumazine-bd"/>
</dbReference>
<accession>G7JTS4</accession>
<keyword evidence="7" id="KW-1185">Reference proteome</keyword>
<reference evidence="4 7" key="1">
    <citation type="journal article" date="2011" name="Nature">
        <title>The Medicago genome provides insight into the evolution of rhizobial symbioses.</title>
        <authorList>
            <person name="Young N.D."/>
            <person name="Debelle F."/>
            <person name="Oldroyd G.E."/>
            <person name="Geurts R."/>
            <person name="Cannon S.B."/>
            <person name="Udvardi M.K."/>
            <person name="Benedito V.A."/>
            <person name="Mayer K.F."/>
            <person name="Gouzy J."/>
            <person name="Schoof H."/>
            <person name="Van de Peer Y."/>
            <person name="Proost S."/>
            <person name="Cook D.R."/>
            <person name="Meyers B.C."/>
            <person name="Spannagl M."/>
            <person name="Cheung F."/>
            <person name="De Mita S."/>
            <person name="Krishnakumar V."/>
            <person name="Gundlach H."/>
            <person name="Zhou S."/>
            <person name="Mudge J."/>
            <person name="Bharti A.K."/>
            <person name="Murray J.D."/>
            <person name="Naoumkina M.A."/>
            <person name="Rosen B."/>
            <person name="Silverstein K.A."/>
            <person name="Tang H."/>
            <person name="Rombauts S."/>
            <person name="Zhao P.X."/>
            <person name="Zhou P."/>
            <person name="Barbe V."/>
            <person name="Bardou P."/>
            <person name="Bechner M."/>
            <person name="Bellec A."/>
            <person name="Berger A."/>
            <person name="Berges H."/>
            <person name="Bidwell S."/>
            <person name="Bisseling T."/>
            <person name="Choisne N."/>
            <person name="Couloux A."/>
            <person name="Denny R."/>
            <person name="Deshpande S."/>
            <person name="Dai X."/>
            <person name="Doyle J.J."/>
            <person name="Dudez A.M."/>
            <person name="Farmer A.D."/>
            <person name="Fouteau S."/>
            <person name="Franken C."/>
            <person name="Gibelin C."/>
            <person name="Gish J."/>
            <person name="Goldstein S."/>
            <person name="Gonzalez A.J."/>
            <person name="Green P.J."/>
            <person name="Hallab A."/>
            <person name="Hartog M."/>
            <person name="Hua A."/>
            <person name="Humphray S.J."/>
            <person name="Jeong D.H."/>
            <person name="Jing Y."/>
            <person name="Jocker A."/>
            <person name="Kenton S.M."/>
            <person name="Kim D.J."/>
            <person name="Klee K."/>
            <person name="Lai H."/>
            <person name="Lang C."/>
            <person name="Lin S."/>
            <person name="Macmil S.L."/>
            <person name="Magdelenat G."/>
            <person name="Matthews L."/>
            <person name="McCorrison J."/>
            <person name="Monaghan E.L."/>
            <person name="Mun J.H."/>
            <person name="Najar F.Z."/>
            <person name="Nicholson C."/>
            <person name="Noirot C."/>
            <person name="O'Bleness M."/>
            <person name="Paule C.R."/>
            <person name="Poulain J."/>
            <person name="Prion F."/>
            <person name="Qin B."/>
            <person name="Qu C."/>
            <person name="Retzel E.F."/>
            <person name="Riddle C."/>
            <person name="Sallet E."/>
            <person name="Samain S."/>
            <person name="Samson N."/>
            <person name="Sanders I."/>
            <person name="Saurat O."/>
            <person name="Scarpelli C."/>
            <person name="Schiex T."/>
            <person name="Segurens B."/>
            <person name="Severin A.J."/>
            <person name="Sherrier D.J."/>
            <person name="Shi R."/>
            <person name="Sims S."/>
            <person name="Singer S.R."/>
            <person name="Sinharoy S."/>
            <person name="Sterck L."/>
            <person name="Viollet A."/>
            <person name="Wang B.B."/>
            <person name="Wang K."/>
            <person name="Wang M."/>
            <person name="Wang X."/>
            <person name="Warfsmann J."/>
            <person name="Weissenbach J."/>
            <person name="White D.D."/>
            <person name="White J.D."/>
            <person name="Wiley G.B."/>
            <person name="Wincker P."/>
            <person name="Xing Y."/>
            <person name="Yang L."/>
            <person name="Yao Z."/>
            <person name="Ying F."/>
            <person name="Zhai J."/>
            <person name="Zhou L."/>
            <person name="Zuber A."/>
            <person name="Denarie J."/>
            <person name="Dixon R.A."/>
            <person name="May G.D."/>
            <person name="Schwartz D.C."/>
            <person name="Rogers J."/>
            <person name="Quetier F."/>
            <person name="Town C.D."/>
            <person name="Roe B.A."/>
        </authorList>
    </citation>
    <scope>NUCLEOTIDE SEQUENCE [LARGE SCALE GENOMIC DNA]</scope>
    <source>
        <strain evidence="4">A17</strain>
        <strain evidence="6 7">cv. Jemalong A17</strain>
    </source>
</reference>
<dbReference type="Proteomes" id="UP000265566">
    <property type="component" value="Chromosome 4"/>
</dbReference>